<evidence type="ECO:0000313" key="8">
    <source>
        <dbReference type="EMBL" id="KAK7391341.1"/>
    </source>
</evidence>
<dbReference type="Proteomes" id="UP001386955">
    <property type="component" value="Unassembled WGS sequence"/>
</dbReference>
<protein>
    <recommendedName>
        <fullName evidence="6">Protein DETOXIFICATION</fullName>
    </recommendedName>
    <alternativeName>
        <fullName evidence="6">Multidrug and toxic compound extrusion protein</fullName>
    </alternativeName>
</protein>
<feature type="transmembrane region" description="Helical" evidence="6">
    <location>
        <begin position="156"/>
        <end position="175"/>
    </location>
</feature>
<feature type="transmembrane region" description="Helical" evidence="6">
    <location>
        <begin position="411"/>
        <end position="435"/>
    </location>
</feature>
<dbReference type="EMBL" id="JAYMYS010000005">
    <property type="protein sequence ID" value="KAK7391341.1"/>
    <property type="molecule type" value="Genomic_DNA"/>
</dbReference>
<sequence>MDGPLLKNREEAALVAEDGDYVSVRESKQLKKVFWIESKRLWQIALPIIFNIWCQFGINSLTTMFVGHLGDLELSAVSLIDTVIGTFAFGFMLGMGSAAETLCGQAFGAGQVRMLGVYMQRSWLILSVTAILLLPIYIFAGPILKFLGQQKDIADLAGSYSILVIPEFLSLPFNFPTQKFLHAQSKVGVIAWIGLVAFILHIGLLWFFIYTLDLGLTGAALAFNITSWGITLGQLVYVVIWCKDDGWNGLSWLAFKDIWAFVRLSLASAVMLCLEIWYMMSIVLLAGHLDNAVVAVGSLSICMNIDGCEAMIFVGINAAVSVRVSNELGLGHPRAAKYSVYVIVFQSLLLGILFMAIILATREYFAIIFTNSAVLNKAVAKLGYLLAITMILNSVQPVISGVAIGGGWQTLVAYINMGCYYLFGIPLGFLLGYIGNLGIQGLWGGMICGILLQTLLLSLILYKTNWTKEVEQTTKRMRIWGGQDITVDKLVAST</sequence>
<organism evidence="7 9">
    <name type="scientific">Psophocarpus tetragonolobus</name>
    <name type="common">Winged bean</name>
    <name type="synonym">Dolichos tetragonolobus</name>
    <dbReference type="NCBI Taxonomy" id="3891"/>
    <lineage>
        <taxon>Eukaryota</taxon>
        <taxon>Viridiplantae</taxon>
        <taxon>Streptophyta</taxon>
        <taxon>Embryophyta</taxon>
        <taxon>Tracheophyta</taxon>
        <taxon>Spermatophyta</taxon>
        <taxon>Magnoliopsida</taxon>
        <taxon>eudicotyledons</taxon>
        <taxon>Gunneridae</taxon>
        <taxon>Pentapetalae</taxon>
        <taxon>rosids</taxon>
        <taxon>fabids</taxon>
        <taxon>Fabales</taxon>
        <taxon>Fabaceae</taxon>
        <taxon>Papilionoideae</taxon>
        <taxon>50 kb inversion clade</taxon>
        <taxon>NPAAA clade</taxon>
        <taxon>indigoferoid/millettioid clade</taxon>
        <taxon>Phaseoleae</taxon>
        <taxon>Psophocarpus</taxon>
    </lineage>
</organism>
<gene>
    <name evidence="7" type="ORF">VNO78_19755</name>
    <name evidence="8" type="ORF">VNO78_19756</name>
</gene>
<dbReference type="EMBL" id="JAYMYS010000005">
    <property type="protein sequence ID" value="KAK7391340.1"/>
    <property type="molecule type" value="Genomic_DNA"/>
</dbReference>
<comment type="caution">
    <text evidence="7">The sequence shown here is derived from an EMBL/GenBank/DDBJ whole genome shotgun (WGS) entry which is preliminary data.</text>
</comment>
<feature type="transmembrane region" description="Helical" evidence="6">
    <location>
        <begin position="41"/>
        <end position="58"/>
    </location>
</feature>
<dbReference type="PANTHER" id="PTHR11206">
    <property type="entry name" value="MULTIDRUG RESISTANCE PROTEIN"/>
    <property type="match status" value="1"/>
</dbReference>
<reference evidence="7 9" key="1">
    <citation type="submission" date="2024-01" db="EMBL/GenBank/DDBJ databases">
        <title>The genomes of 5 underutilized Papilionoideae crops provide insights into root nodulation and disease resistanc.</title>
        <authorList>
            <person name="Jiang F."/>
        </authorList>
    </citation>
    <scope>NUCLEOTIDE SEQUENCE [LARGE SCALE GENOMIC DNA]</scope>
    <source>
        <strain evidence="7">DUOXIRENSHENG_FW03</strain>
        <tissue evidence="7">Leaves</tissue>
    </source>
</reference>
<evidence type="ECO:0000313" key="7">
    <source>
        <dbReference type="EMBL" id="KAK7391340.1"/>
    </source>
</evidence>
<keyword evidence="4 6" id="KW-1133">Transmembrane helix</keyword>
<keyword evidence="3 6" id="KW-0812">Transmembrane</keyword>
<feature type="transmembrane region" description="Helical" evidence="6">
    <location>
        <begin position="187"/>
        <end position="209"/>
    </location>
</feature>
<keyword evidence="5 6" id="KW-0472">Membrane</keyword>
<dbReference type="GO" id="GO:0042910">
    <property type="term" value="F:xenobiotic transmembrane transporter activity"/>
    <property type="evidence" value="ECO:0007669"/>
    <property type="project" value="InterPro"/>
</dbReference>
<name>A0AAN9S9Z9_PSOTE</name>
<evidence type="ECO:0000256" key="6">
    <source>
        <dbReference type="RuleBase" id="RU004914"/>
    </source>
</evidence>
<keyword evidence="9" id="KW-1185">Reference proteome</keyword>
<feature type="transmembrane region" description="Helical" evidence="6">
    <location>
        <begin position="382"/>
        <end position="404"/>
    </location>
</feature>
<feature type="transmembrane region" description="Helical" evidence="6">
    <location>
        <begin position="221"/>
        <end position="240"/>
    </location>
</feature>
<feature type="transmembrane region" description="Helical" evidence="6">
    <location>
        <begin position="292"/>
        <end position="320"/>
    </location>
</feature>
<dbReference type="GO" id="GO:0016020">
    <property type="term" value="C:membrane"/>
    <property type="evidence" value="ECO:0007669"/>
    <property type="project" value="UniProtKB-SubCell"/>
</dbReference>
<dbReference type="GO" id="GO:0015297">
    <property type="term" value="F:antiporter activity"/>
    <property type="evidence" value="ECO:0007669"/>
    <property type="project" value="InterPro"/>
</dbReference>
<proteinExistence type="inferred from homology"/>
<comment type="subcellular location">
    <subcellularLocation>
        <location evidence="1">Membrane</location>
        <topology evidence="1">Multi-pass membrane protein</topology>
    </subcellularLocation>
</comment>
<evidence type="ECO:0000256" key="3">
    <source>
        <dbReference type="ARBA" id="ARBA00022692"/>
    </source>
</evidence>
<evidence type="ECO:0000313" key="9">
    <source>
        <dbReference type="Proteomes" id="UP001386955"/>
    </source>
</evidence>
<evidence type="ECO:0000256" key="2">
    <source>
        <dbReference type="ARBA" id="ARBA00010199"/>
    </source>
</evidence>
<feature type="transmembrane region" description="Helical" evidence="6">
    <location>
        <begin position="123"/>
        <end position="144"/>
    </location>
</feature>
<feature type="transmembrane region" description="Helical" evidence="6">
    <location>
        <begin position="261"/>
        <end position="286"/>
    </location>
</feature>
<accession>A0AAN9S9Z9</accession>
<feature type="transmembrane region" description="Helical" evidence="6">
    <location>
        <begin position="78"/>
        <end position="102"/>
    </location>
</feature>
<evidence type="ECO:0000256" key="5">
    <source>
        <dbReference type="ARBA" id="ARBA00023136"/>
    </source>
</evidence>
<evidence type="ECO:0000256" key="4">
    <source>
        <dbReference type="ARBA" id="ARBA00022989"/>
    </source>
</evidence>
<dbReference type="AlphaFoldDB" id="A0AAN9S9Z9"/>
<dbReference type="CDD" id="cd13132">
    <property type="entry name" value="MATE_eukaryotic"/>
    <property type="match status" value="1"/>
</dbReference>
<feature type="transmembrane region" description="Helical" evidence="6">
    <location>
        <begin position="441"/>
        <end position="462"/>
    </location>
</feature>
<dbReference type="InterPro" id="IPR045069">
    <property type="entry name" value="MATE_euk"/>
</dbReference>
<dbReference type="Pfam" id="PF01554">
    <property type="entry name" value="MatE"/>
    <property type="match status" value="2"/>
</dbReference>
<comment type="similarity">
    <text evidence="2 6">Belongs to the multi antimicrobial extrusion (MATE) (TC 2.A.66.1) family.</text>
</comment>
<dbReference type="GO" id="GO:1990961">
    <property type="term" value="P:xenobiotic detoxification by transmembrane export across the plasma membrane"/>
    <property type="evidence" value="ECO:0007669"/>
    <property type="project" value="InterPro"/>
</dbReference>
<dbReference type="InterPro" id="IPR002528">
    <property type="entry name" value="MATE_fam"/>
</dbReference>
<dbReference type="NCBIfam" id="TIGR00797">
    <property type="entry name" value="matE"/>
    <property type="match status" value="1"/>
</dbReference>
<evidence type="ECO:0000256" key="1">
    <source>
        <dbReference type="ARBA" id="ARBA00004141"/>
    </source>
</evidence>
<feature type="transmembrane region" description="Helical" evidence="6">
    <location>
        <begin position="340"/>
        <end position="362"/>
    </location>
</feature>